<evidence type="ECO:0000313" key="2">
    <source>
        <dbReference type="Proteomes" id="UP000820818"/>
    </source>
</evidence>
<accession>A0AAD5L587</accession>
<name>A0AAD5L587_9CRUS</name>
<organism evidence="1 2">
    <name type="scientific">Daphnia sinensis</name>
    <dbReference type="NCBI Taxonomy" id="1820382"/>
    <lineage>
        <taxon>Eukaryota</taxon>
        <taxon>Metazoa</taxon>
        <taxon>Ecdysozoa</taxon>
        <taxon>Arthropoda</taxon>
        <taxon>Crustacea</taxon>
        <taxon>Branchiopoda</taxon>
        <taxon>Diplostraca</taxon>
        <taxon>Cladocera</taxon>
        <taxon>Anomopoda</taxon>
        <taxon>Daphniidae</taxon>
        <taxon>Daphnia</taxon>
        <taxon>Daphnia similis group</taxon>
    </lineage>
</organism>
<dbReference type="AlphaFoldDB" id="A0AAD5L587"/>
<proteinExistence type="predicted"/>
<gene>
    <name evidence="1" type="ORF">GHT06_016223</name>
</gene>
<sequence>MAAMGCGLRWKSVAMKEIAIYFWLQFNDRKDLIDELLGDSGGPNTAGMGLANAGVLKRKMVQQFALPKNLISAENKQTAVEALANTLSMKQQLPMKWAKFNRHGKRFMLPLDAVTCQSAKMSTMWPDVAIAFRRLLKK</sequence>
<dbReference type="EMBL" id="WJBH02000006">
    <property type="protein sequence ID" value="KAI9556435.1"/>
    <property type="molecule type" value="Genomic_DNA"/>
</dbReference>
<keyword evidence="2" id="KW-1185">Reference proteome</keyword>
<comment type="caution">
    <text evidence="1">The sequence shown here is derived from an EMBL/GenBank/DDBJ whole genome shotgun (WGS) entry which is preliminary data.</text>
</comment>
<dbReference type="Proteomes" id="UP000820818">
    <property type="component" value="Linkage Group LG6"/>
</dbReference>
<reference evidence="1 2" key="1">
    <citation type="submission" date="2022-05" db="EMBL/GenBank/DDBJ databases">
        <title>A multi-omics perspective on studying reproductive biology in Daphnia sinensis.</title>
        <authorList>
            <person name="Jia J."/>
        </authorList>
    </citation>
    <scope>NUCLEOTIDE SEQUENCE [LARGE SCALE GENOMIC DNA]</scope>
    <source>
        <strain evidence="1 2">WSL</strain>
    </source>
</reference>
<evidence type="ECO:0000313" key="1">
    <source>
        <dbReference type="EMBL" id="KAI9556435.1"/>
    </source>
</evidence>
<protein>
    <submittedName>
        <fullName evidence="1">Uncharacterized protein</fullName>
    </submittedName>
</protein>